<evidence type="ECO:0000259" key="2">
    <source>
        <dbReference type="Pfam" id="PF20241"/>
    </source>
</evidence>
<dbReference type="Proteomes" id="UP000004995">
    <property type="component" value="Unassembled WGS sequence"/>
</dbReference>
<feature type="compositionally biased region" description="Basic and acidic residues" evidence="1">
    <location>
        <begin position="27"/>
        <end position="51"/>
    </location>
</feature>
<dbReference type="PANTHER" id="PTHR33065">
    <property type="entry name" value="OS07G0486400 PROTEIN"/>
    <property type="match status" value="1"/>
</dbReference>
<sequence>MESFAAAAAAMESASNGKGGDDPGSSEEDHGTGKEMEAQHGEEGSVTKKPRVEDEEAELLIILKRFRKYWMEAFSEFYGPFEATTGPEVGPKRYTESGPPFRAMHYDALEVFSLKVTQIKEGLEWPLRVFGLVAVRDSMDYKRNILFQRSKENCQIPPQRYDPYLVLTGPSRAIALIDPPEFEVELRVIGSSPSEEKILSATAWQGKNGQDAVVHHADFPAKFHSKSDERFDVGFCKMAVSVYWSVLC</sequence>
<accession>K3XT31</accession>
<evidence type="ECO:0000313" key="3">
    <source>
        <dbReference type="EnsemblPlants" id="KQL06656"/>
    </source>
</evidence>
<dbReference type="HOGENOM" id="CLU_1121680_0_0_1"/>
<feature type="domain" description="DUF6598" evidence="2">
    <location>
        <begin position="109"/>
        <end position="205"/>
    </location>
</feature>
<reference evidence="4" key="1">
    <citation type="journal article" date="2012" name="Nat. Biotechnol.">
        <title>Reference genome sequence of the model plant Setaria.</title>
        <authorList>
            <person name="Bennetzen J.L."/>
            <person name="Schmutz J."/>
            <person name="Wang H."/>
            <person name="Percifield R."/>
            <person name="Hawkins J."/>
            <person name="Pontaroli A.C."/>
            <person name="Estep M."/>
            <person name="Feng L."/>
            <person name="Vaughn J.N."/>
            <person name="Grimwood J."/>
            <person name="Jenkins J."/>
            <person name="Barry K."/>
            <person name="Lindquist E."/>
            <person name="Hellsten U."/>
            <person name="Deshpande S."/>
            <person name="Wang X."/>
            <person name="Wu X."/>
            <person name="Mitros T."/>
            <person name="Triplett J."/>
            <person name="Yang X."/>
            <person name="Ye C.Y."/>
            <person name="Mauro-Herrera M."/>
            <person name="Wang L."/>
            <person name="Li P."/>
            <person name="Sharma M."/>
            <person name="Sharma R."/>
            <person name="Ronald P.C."/>
            <person name="Panaud O."/>
            <person name="Kellogg E.A."/>
            <person name="Brutnell T.P."/>
            <person name="Doust A.N."/>
            <person name="Tuskan G.A."/>
            <person name="Rokhsar D."/>
            <person name="Devos K.M."/>
        </authorList>
    </citation>
    <scope>NUCLEOTIDE SEQUENCE [LARGE SCALE GENOMIC DNA]</scope>
    <source>
        <strain evidence="4">cv. Yugu1</strain>
    </source>
</reference>
<dbReference type="Gramene" id="KQL06656">
    <property type="protein sequence ID" value="KQL06656"/>
    <property type="gene ID" value="SETIT_005086mg"/>
</dbReference>
<dbReference type="AlphaFoldDB" id="K3XT31"/>
<dbReference type="Pfam" id="PF20241">
    <property type="entry name" value="DUF6598"/>
    <property type="match status" value="1"/>
</dbReference>
<dbReference type="InParanoid" id="K3XT31"/>
<proteinExistence type="predicted"/>
<evidence type="ECO:0000256" key="1">
    <source>
        <dbReference type="SAM" id="MobiDB-lite"/>
    </source>
</evidence>
<dbReference type="STRING" id="4555.K3XT31"/>
<dbReference type="EnsemblPlants" id="KQL06656">
    <property type="protein sequence ID" value="KQL06656"/>
    <property type="gene ID" value="SETIT_005086mg"/>
</dbReference>
<dbReference type="PANTHER" id="PTHR33065:SF88">
    <property type="entry name" value="OS11G0104220 PROTEIN"/>
    <property type="match status" value="1"/>
</dbReference>
<protein>
    <recommendedName>
        <fullName evidence="2">DUF6598 domain-containing protein</fullName>
    </recommendedName>
</protein>
<evidence type="ECO:0000313" key="4">
    <source>
        <dbReference type="Proteomes" id="UP000004995"/>
    </source>
</evidence>
<dbReference type="InterPro" id="IPR046533">
    <property type="entry name" value="DUF6598"/>
</dbReference>
<dbReference type="eggNOG" id="ENOG502RRNC">
    <property type="taxonomic scope" value="Eukaryota"/>
</dbReference>
<organism evidence="3 4">
    <name type="scientific">Setaria italica</name>
    <name type="common">Foxtail millet</name>
    <name type="synonym">Panicum italicum</name>
    <dbReference type="NCBI Taxonomy" id="4555"/>
    <lineage>
        <taxon>Eukaryota</taxon>
        <taxon>Viridiplantae</taxon>
        <taxon>Streptophyta</taxon>
        <taxon>Embryophyta</taxon>
        <taxon>Tracheophyta</taxon>
        <taxon>Spermatophyta</taxon>
        <taxon>Magnoliopsida</taxon>
        <taxon>Liliopsida</taxon>
        <taxon>Poales</taxon>
        <taxon>Poaceae</taxon>
        <taxon>PACMAD clade</taxon>
        <taxon>Panicoideae</taxon>
        <taxon>Panicodae</taxon>
        <taxon>Paniceae</taxon>
        <taxon>Cenchrinae</taxon>
        <taxon>Setaria</taxon>
    </lineage>
</organism>
<feature type="region of interest" description="Disordered" evidence="1">
    <location>
        <begin position="1"/>
        <end position="51"/>
    </location>
</feature>
<reference evidence="3" key="2">
    <citation type="submission" date="2018-08" db="UniProtKB">
        <authorList>
            <consortium name="EnsemblPlants"/>
        </authorList>
    </citation>
    <scope>IDENTIFICATION</scope>
    <source>
        <strain evidence="3">Yugu1</strain>
    </source>
</reference>
<name>K3XT31_SETIT</name>
<feature type="compositionally biased region" description="Low complexity" evidence="1">
    <location>
        <begin position="1"/>
        <end position="15"/>
    </location>
</feature>
<keyword evidence="4" id="KW-1185">Reference proteome</keyword>
<dbReference type="EMBL" id="AGNK02003279">
    <property type="status" value="NOT_ANNOTATED_CDS"/>
    <property type="molecule type" value="Genomic_DNA"/>
</dbReference>
<dbReference type="OMA" id="LERNCID"/>